<keyword evidence="7" id="KW-0693">Viral RNA replication</keyword>
<protein>
    <recommendedName>
        <fullName evidence="2 8">RNA-directed RNA polymerase catalytic subunit</fullName>
        <ecNumber evidence="1 8">2.7.7.48</ecNumber>
    </recommendedName>
</protein>
<dbReference type="Pfam" id="PF00602">
    <property type="entry name" value="Flu_PB1"/>
    <property type="match status" value="1"/>
</dbReference>
<evidence type="ECO:0000256" key="4">
    <source>
        <dbReference type="ARBA" id="ARBA00022679"/>
    </source>
</evidence>
<dbReference type="InterPro" id="IPR007099">
    <property type="entry name" value="RNA-dir_pol_NSvirus"/>
</dbReference>
<dbReference type="EC" id="2.7.7.48" evidence="1 8"/>
<evidence type="ECO:0000256" key="3">
    <source>
        <dbReference type="ARBA" id="ARBA00022484"/>
    </source>
</evidence>
<evidence type="ECO:0000256" key="6">
    <source>
        <dbReference type="ARBA" id="ARBA00022741"/>
    </source>
</evidence>
<name>A0A0B5KTC5_9ORTO</name>
<evidence type="ECO:0000256" key="7">
    <source>
        <dbReference type="ARBA" id="ARBA00022953"/>
    </source>
</evidence>
<dbReference type="PROSITE" id="PS50525">
    <property type="entry name" value="RDRP_SSRNA_NEG_SEG"/>
    <property type="match status" value="1"/>
</dbReference>
<keyword evidence="4" id="KW-0808">Transferase</keyword>
<evidence type="ECO:0000256" key="8">
    <source>
        <dbReference type="RuleBase" id="RU004330"/>
    </source>
</evidence>
<evidence type="ECO:0000256" key="5">
    <source>
        <dbReference type="ARBA" id="ARBA00022695"/>
    </source>
</evidence>
<dbReference type="EMBL" id="KM817623">
    <property type="protein sequence ID" value="AJG39092.1"/>
    <property type="molecule type" value="Viral_cRNA"/>
</dbReference>
<dbReference type="InterPro" id="IPR001407">
    <property type="entry name" value="RNA_pol_PB1_influenza"/>
</dbReference>
<dbReference type="GO" id="GO:0039694">
    <property type="term" value="P:viral RNA genome replication"/>
    <property type="evidence" value="ECO:0007669"/>
    <property type="project" value="InterPro"/>
</dbReference>
<sequence>MPFEERTNSFFNTVFMLGKRSDIDSPPSSALNGLNSISALYQYTNPPPMGYGTPAPKVVETVLRAYGMNKNEGEKKFISIDGYRISNTVWVSDDKEFPWYEPASNFSAPDFHRAARAFLFKNQKLITKVVENEMTIMVTQNSDILTRGKQTYCPLIESSMPCPRAYKNMLAFFTKNGSPPNLTLIQLISEFFRILGMREVVGKKVENQLKQYTRNTLKGTRKAWKLRKVIKRHTYKGDEAFHYVLGLARSFCTYLKHSERAHLQRRAIASPNIVKRAFLHIIEKVHLALGEELEGSTISIGGERKKDKIVSTMNKLATNDAVFLKKQATEDATKWNETLSASLFGMMHETFFDPGVRAELDLSPPTTLETLFGRICRAAHFILSIKRVTLGPGLQGRSDLFHGHIPFTKEGLNQVNSANKDWFSEMLPLREGNCYLQASPGMLMGMMNAASTTVGLVSVNYYHQTDSTMKTLRSSDDSMTIHAGSSLEDLRRNIDLQYCELKISAVSLSPKKTLVFANRYGEYTSWFQDGKLVSQFGPETTTLRPAGQNPHDDAYLAAKGTSISLLNCSSNPIGSEVKLALGIYNVRALYRIQPCPENDHLGPKVRVISDGGYNPWDVGNCHLEETSLKKHFAPESTHGYYLRIRNPENPFISQAEESTYYDRETGTLQVGMLDNPKTVFSFIKRGNRASVQRAAGSNAESEVAAQQALDIITSLDYSTTLITPKEATPSGVFCLAGFNLLREGITLSDEEEELVNAALAILKGEEEEQDGLVDADFFDECDYLQ</sequence>
<reference evidence="10" key="1">
    <citation type="submission" date="2014-09" db="EMBL/GenBank/DDBJ databases">
        <authorList>
            <person name="Li C.-X."/>
            <person name="Shi M."/>
            <person name="Tian J.-H."/>
            <person name="Lin X.-D."/>
            <person name="Kang Y.-J."/>
            <person name="Qin X.-C."/>
            <person name="Chen L.-J."/>
            <person name="Xu J."/>
            <person name="Holmes E.C."/>
        </authorList>
    </citation>
    <scope>NUCLEOTIDE SEQUENCE</scope>
    <source>
        <strain evidence="10">XC3-4</strain>
    </source>
</reference>
<dbReference type="GO" id="GO:0003723">
    <property type="term" value="F:RNA binding"/>
    <property type="evidence" value="ECO:0007669"/>
    <property type="project" value="InterPro"/>
</dbReference>
<dbReference type="GO" id="GO:0000166">
    <property type="term" value="F:nucleotide binding"/>
    <property type="evidence" value="ECO:0007669"/>
    <property type="project" value="UniProtKB-KW"/>
</dbReference>
<keyword evidence="6" id="KW-0547">Nucleotide-binding</keyword>
<evidence type="ECO:0000259" key="9">
    <source>
        <dbReference type="PROSITE" id="PS50525"/>
    </source>
</evidence>
<keyword evidence="5" id="KW-0548">Nucleotidyltransferase</keyword>
<keyword evidence="3 8" id="KW-0696">RNA-directed RNA polymerase</keyword>
<gene>
    <name evidence="10" type="primary">PB1</name>
</gene>
<dbReference type="GO" id="GO:0003968">
    <property type="term" value="F:RNA-directed RNA polymerase activity"/>
    <property type="evidence" value="ECO:0007669"/>
    <property type="project" value="UniProtKB-KW"/>
</dbReference>
<comment type="catalytic activity">
    <reaction evidence="8">
        <text>RNA(n) + a ribonucleoside 5'-triphosphate = RNA(n+1) + diphosphate</text>
        <dbReference type="Rhea" id="RHEA:21248"/>
        <dbReference type="Rhea" id="RHEA-COMP:14527"/>
        <dbReference type="Rhea" id="RHEA-COMP:17342"/>
        <dbReference type="ChEBI" id="CHEBI:33019"/>
        <dbReference type="ChEBI" id="CHEBI:61557"/>
        <dbReference type="ChEBI" id="CHEBI:140395"/>
        <dbReference type="EC" id="2.7.7.48"/>
    </reaction>
</comment>
<feature type="domain" description="RdRp catalytic" evidence="9">
    <location>
        <begin position="313"/>
        <end position="514"/>
    </location>
</feature>
<evidence type="ECO:0000313" key="10">
    <source>
        <dbReference type="EMBL" id="AJG39092.1"/>
    </source>
</evidence>
<evidence type="ECO:0000256" key="2">
    <source>
        <dbReference type="ARBA" id="ARBA00020035"/>
    </source>
</evidence>
<organism evidence="10">
    <name type="scientific">Wuhan Mosquito Virus 4</name>
    <dbReference type="NCBI Taxonomy" id="1608129"/>
    <lineage>
        <taxon>Viruses</taxon>
        <taxon>Riboviria</taxon>
        <taxon>Orthornavirae</taxon>
        <taxon>Negarnaviricota</taxon>
        <taxon>Polyploviricotina</taxon>
        <taxon>Insthoviricetes</taxon>
        <taxon>Articulavirales</taxon>
        <taxon>Orthomyxoviridae</taxon>
        <taxon>Quaranjavirus</taxon>
    </lineage>
</organism>
<reference evidence="10" key="2">
    <citation type="journal article" date="2015" name="Elife">
        <title>Unprecedented genomic diversity of RNA viruses in arthropods reveals the ancestry of negative-sense RNA viruses.</title>
        <authorList>
            <person name="Li C.X."/>
            <person name="Shi M."/>
            <person name="Tian J.H."/>
            <person name="Lin X.D."/>
            <person name="Kang Y.J."/>
            <person name="Chen L.J."/>
            <person name="Qin X.C."/>
            <person name="Xu J."/>
            <person name="Holmes E.C."/>
            <person name="Zhang Y.Z."/>
        </authorList>
    </citation>
    <scope>NUCLEOTIDE SEQUENCE</scope>
    <source>
        <strain evidence="10">XC3-4</strain>
    </source>
</reference>
<proteinExistence type="predicted"/>
<evidence type="ECO:0000256" key="1">
    <source>
        <dbReference type="ARBA" id="ARBA00012494"/>
    </source>
</evidence>
<accession>A0A0B5KTC5</accession>